<evidence type="ECO:0000313" key="2">
    <source>
        <dbReference type="EMBL" id="MBB3725638.1"/>
    </source>
</evidence>
<comment type="caution">
    <text evidence="2">The sequence shown here is derived from an EMBL/GenBank/DDBJ whole genome shotgun (WGS) entry which is preliminary data.</text>
</comment>
<evidence type="ECO:0000313" key="3">
    <source>
        <dbReference type="Proteomes" id="UP000579945"/>
    </source>
</evidence>
<proteinExistence type="predicted"/>
<gene>
    <name evidence="2" type="ORF">FHR33_001498</name>
</gene>
<organism evidence="2 3">
    <name type="scientific">Nonomuraea dietziae</name>
    <dbReference type="NCBI Taxonomy" id="65515"/>
    <lineage>
        <taxon>Bacteria</taxon>
        <taxon>Bacillati</taxon>
        <taxon>Actinomycetota</taxon>
        <taxon>Actinomycetes</taxon>
        <taxon>Streptosporangiales</taxon>
        <taxon>Streptosporangiaceae</taxon>
        <taxon>Nonomuraea</taxon>
    </lineage>
</organism>
<dbReference type="GeneID" id="95388049"/>
<name>A0A7W5V3I6_9ACTN</name>
<feature type="region of interest" description="Disordered" evidence="1">
    <location>
        <begin position="26"/>
        <end position="54"/>
    </location>
</feature>
<dbReference type="AlphaFoldDB" id="A0A7W5V3I6"/>
<sequence>MGGRLAADLAADLAATLPVIPAVVDGEDQAAEAEPPRPSRRPAGKASSASRPTA</sequence>
<evidence type="ECO:0000256" key="1">
    <source>
        <dbReference type="SAM" id="MobiDB-lite"/>
    </source>
</evidence>
<dbReference type="Proteomes" id="UP000579945">
    <property type="component" value="Unassembled WGS sequence"/>
</dbReference>
<protein>
    <submittedName>
        <fullName evidence="2">Uncharacterized protein</fullName>
    </submittedName>
</protein>
<dbReference type="RefSeq" id="WP_183645205.1">
    <property type="nucleotide sequence ID" value="NZ_JACIBV010000001.1"/>
</dbReference>
<dbReference type="EMBL" id="JACIBV010000001">
    <property type="protein sequence ID" value="MBB3725638.1"/>
    <property type="molecule type" value="Genomic_DNA"/>
</dbReference>
<accession>A0A7W5V3I6</accession>
<reference evidence="2 3" key="1">
    <citation type="submission" date="2020-08" db="EMBL/GenBank/DDBJ databases">
        <title>Sequencing the genomes of 1000 actinobacteria strains.</title>
        <authorList>
            <person name="Klenk H.-P."/>
        </authorList>
    </citation>
    <scope>NUCLEOTIDE SEQUENCE [LARGE SCALE GENOMIC DNA]</scope>
    <source>
        <strain evidence="2 3">DSM 44320</strain>
    </source>
</reference>
<keyword evidence="3" id="KW-1185">Reference proteome</keyword>